<dbReference type="SMART" id="SM00347">
    <property type="entry name" value="HTH_MARR"/>
    <property type="match status" value="1"/>
</dbReference>
<dbReference type="PRINTS" id="PR00598">
    <property type="entry name" value="HTHMARR"/>
</dbReference>
<name>A0A9W6LZ41_9MICO</name>
<reference evidence="2" key="2">
    <citation type="submission" date="2023-01" db="EMBL/GenBank/DDBJ databases">
        <authorList>
            <person name="Sun Q."/>
            <person name="Evtushenko L."/>
        </authorList>
    </citation>
    <scope>NUCLEOTIDE SEQUENCE</scope>
    <source>
        <strain evidence="2">VKM Ac-1401</strain>
    </source>
</reference>
<reference evidence="2" key="1">
    <citation type="journal article" date="2014" name="Int. J. Syst. Evol. Microbiol.">
        <title>Complete genome sequence of Corynebacterium casei LMG S-19264T (=DSM 44701T), isolated from a smear-ripened cheese.</title>
        <authorList>
            <consortium name="US DOE Joint Genome Institute (JGI-PGF)"/>
            <person name="Walter F."/>
            <person name="Albersmeier A."/>
            <person name="Kalinowski J."/>
            <person name="Ruckert C."/>
        </authorList>
    </citation>
    <scope>NUCLEOTIDE SEQUENCE</scope>
    <source>
        <strain evidence="2">VKM Ac-1401</strain>
    </source>
</reference>
<dbReference type="GO" id="GO:0006950">
    <property type="term" value="P:response to stress"/>
    <property type="evidence" value="ECO:0007669"/>
    <property type="project" value="TreeGrafter"/>
</dbReference>
<sequence>MTDDTDALAALDTRAAFLLSQLGAYTAQQFAERLAPLGIRPVQFGVLTRLRNADTGVELSQQQLSEALGIHRNVMVSLIDSLEERGLVQRGAHPSDRRAYAIRLTDAAHAVLGEATAAADALEEQLTVGLSESEREVLVALLRRITVEQGIAAGVHPGLAG</sequence>
<dbReference type="RefSeq" id="WP_271176146.1">
    <property type="nucleotide sequence ID" value="NZ_BAAAJO010000001.1"/>
</dbReference>
<dbReference type="Gene3D" id="1.10.10.10">
    <property type="entry name" value="Winged helix-like DNA-binding domain superfamily/Winged helix DNA-binding domain"/>
    <property type="match status" value="1"/>
</dbReference>
<keyword evidence="3" id="KW-1185">Reference proteome</keyword>
<evidence type="ECO:0000259" key="1">
    <source>
        <dbReference type="PROSITE" id="PS50995"/>
    </source>
</evidence>
<dbReference type="InterPro" id="IPR036390">
    <property type="entry name" value="WH_DNA-bd_sf"/>
</dbReference>
<dbReference type="InterPro" id="IPR039422">
    <property type="entry name" value="MarR/SlyA-like"/>
</dbReference>
<dbReference type="PANTHER" id="PTHR33164">
    <property type="entry name" value="TRANSCRIPTIONAL REGULATOR, MARR FAMILY"/>
    <property type="match status" value="1"/>
</dbReference>
<organism evidence="2 3">
    <name type="scientific">Leifsonia poae</name>
    <dbReference type="NCBI Taxonomy" id="110933"/>
    <lineage>
        <taxon>Bacteria</taxon>
        <taxon>Bacillati</taxon>
        <taxon>Actinomycetota</taxon>
        <taxon>Actinomycetes</taxon>
        <taxon>Micrococcales</taxon>
        <taxon>Microbacteriaceae</taxon>
        <taxon>Leifsonia</taxon>
    </lineage>
</organism>
<dbReference type="Pfam" id="PF12802">
    <property type="entry name" value="MarR_2"/>
    <property type="match status" value="1"/>
</dbReference>
<feature type="domain" description="HTH marR-type" evidence="1">
    <location>
        <begin position="12"/>
        <end position="147"/>
    </location>
</feature>
<dbReference type="PROSITE" id="PS50995">
    <property type="entry name" value="HTH_MARR_2"/>
    <property type="match status" value="1"/>
</dbReference>
<dbReference type="AlphaFoldDB" id="A0A9W6LZ41"/>
<comment type="caution">
    <text evidence="2">The sequence shown here is derived from an EMBL/GenBank/DDBJ whole genome shotgun (WGS) entry which is preliminary data.</text>
</comment>
<accession>A0A9W6LZ41</accession>
<proteinExistence type="predicted"/>
<evidence type="ECO:0000313" key="2">
    <source>
        <dbReference type="EMBL" id="GLJ75466.1"/>
    </source>
</evidence>
<dbReference type="Proteomes" id="UP001142372">
    <property type="component" value="Unassembled WGS sequence"/>
</dbReference>
<dbReference type="EMBL" id="BSEN01000003">
    <property type="protein sequence ID" value="GLJ75466.1"/>
    <property type="molecule type" value="Genomic_DNA"/>
</dbReference>
<evidence type="ECO:0000313" key="3">
    <source>
        <dbReference type="Proteomes" id="UP001142372"/>
    </source>
</evidence>
<dbReference type="InterPro" id="IPR036388">
    <property type="entry name" value="WH-like_DNA-bd_sf"/>
</dbReference>
<protein>
    <submittedName>
        <fullName evidence="2">MarR family transcriptional regulator</fullName>
    </submittedName>
</protein>
<dbReference type="SUPFAM" id="SSF46785">
    <property type="entry name" value="Winged helix' DNA-binding domain"/>
    <property type="match status" value="1"/>
</dbReference>
<dbReference type="PANTHER" id="PTHR33164:SF43">
    <property type="entry name" value="HTH-TYPE TRANSCRIPTIONAL REPRESSOR YETL"/>
    <property type="match status" value="1"/>
</dbReference>
<dbReference type="GO" id="GO:0003700">
    <property type="term" value="F:DNA-binding transcription factor activity"/>
    <property type="evidence" value="ECO:0007669"/>
    <property type="project" value="InterPro"/>
</dbReference>
<dbReference type="InterPro" id="IPR000835">
    <property type="entry name" value="HTH_MarR-typ"/>
</dbReference>
<gene>
    <name evidence="2" type="ORF">GCM10017584_10400</name>
</gene>